<name>M9T8A5_ENTCA</name>
<sequence>MVTVGNVIAKRLFYLLFKKLFTNPDPLCYYPCINIIML</sequence>
<evidence type="ECO:0000313" key="1">
    <source>
        <dbReference type="EMBL" id="AGJ01177.1"/>
    </source>
</evidence>
<accession>M9T8A5</accession>
<dbReference type="HOGENOM" id="CLU_3327485_0_0_9"/>
<keyword evidence="2" id="KW-1185">Reference proteome</keyword>
<protein>
    <submittedName>
        <fullName evidence="1">Uncharacterized protein</fullName>
    </submittedName>
</protein>
<dbReference type="KEGG" id="ecas:ECBG_04224"/>
<organism evidence="1 2">
    <name type="scientific">Enterococcus casseliflavus EC20</name>
    <dbReference type="NCBI Taxonomy" id="565655"/>
    <lineage>
        <taxon>Bacteria</taxon>
        <taxon>Bacillati</taxon>
        <taxon>Bacillota</taxon>
        <taxon>Bacilli</taxon>
        <taxon>Lactobacillales</taxon>
        <taxon>Enterococcaceae</taxon>
        <taxon>Enterococcus</taxon>
    </lineage>
</organism>
<dbReference type="Proteomes" id="UP000012675">
    <property type="component" value="Chromosome"/>
</dbReference>
<reference evidence="1 2" key="1">
    <citation type="submission" date="2009-02" db="EMBL/GenBank/DDBJ databases">
        <authorList>
            <consortium name="The Broad Institute Genome Sequencing Platform"/>
            <person name="Feldgarden M."/>
            <person name="Young S.K."/>
            <person name="Kodira C.D."/>
            <person name="Zeng Q."/>
            <person name="Koehrsen M."/>
            <person name="Alvarado L."/>
            <person name="Berlin A."/>
            <person name="Borenstein D."/>
            <person name="Chen Z."/>
            <person name="Engels R."/>
            <person name="Freedman E."/>
            <person name="Gellesch M."/>
            <person name="Goldberg J."/>
            <person name="Griggs A."/>
            <person name="Gujja S."/>
            <person name="Heiman D."/>
            <person name="Hepburn T."/>
            <person name="Howarth C."/>
            <person name="Jen D."/>
            <person name="Larson L."/>
            <person name="Lewis B."/>
            <person name="Mehta T."/>
            <person name="Park D."/>
            <person name="Pearson M."/>
            <person name="Roberts A."/>
            <person name="Saif S."/>
            <person name="Shea T."/>
            <person name="Shenoy N."/>
            <person name="Sisk P."/>
            <person name="Stolte C."/>
            <person name="Sykes S."/>
            <person name="Walk T."/>
            <person name="White J."/>
            <person name="Yandava C."/>
            <person name="Gilmore M."/>
            <person name="Manson J."/>
            <person name="Palmer K."/>
            <person name="Carniol K."/>
            <person name="Lander E."/>
            <person name="Nusbaum C."/>
            <person name="Galagan J."/>
            <person name="Birren B."/>
        </authorList>
    </citation>
    <scope>NUCLEOTIDE SEQUENCE [LARGE SCALE GENOMIC DNA]</scope>
    <source>
        <strain evidence="1 2">EC20</strain>
    </source>
</reference>
<gene>
    <name evidence="1" type="ORF">ECBG_04224</name>
</gene>
<reference evidence="1 2" key="2">
    <citation type="submission" date="2013-03" db="EMBL/GenBank/DDBJ databases">
        <title>The Genome Sequence of Enterococcus casseliflavus EC20 (899205).</title>
        <authorList>
            <consortium name="The Broad Institute Genomics Platform"/>
            <consortium name="The Broad Institute Genome Sequencing Center for Infectious Disease"/>
            <person name="Russ C."/>
            <person name="Feldgarden M."/>
            <person name="Gilmore M."/>
            <person name="Manson J."/>
            <person name="Palmer K."/>
            <person name="Carniol K."/>
            <person name="Walker B."/>
            <person name="Young S.K."/>
            <person name="Zeng Q."/>
            <person name="Gargeya S."/>
            <person name="Fitzgerald M."/>
            <person name="Haas B."/>
            <person name="Abouelleil A."/>
            <person name="Allen A.W."/>
            <person name="Alvarado L."/>
            <person name="Arachchi H.M."/>
            <person name="Berlin A.M."/>
            <person name="Chapman S.B."/>
            <person name="Gainer-Dewar J."/>
            <person name="Goldberg J."/>
            <person name="Griggs A."/>
            <person name="Gujja S."/>
            <person name="Hansen M."/>
            <person name="Howarth C."/>
            <person name="Imamovic A."/>
            <person name="Ireland A."/>
            <person name="Larimer J."/>
            <person name="McCowan C."/>
            <person name="Murphy C."/>
            <person name="Pearson M."/>
            <person name="Poon T.W."/>
            <person name="Priest M."/>
            <person name="Roberts A."/>
            <person name="Saif S."/>
            <person name="Shea T."/>
            <person name="Sisk P."/>
            <person name="Sykes S."/>
            <person name="Wortman J."/>
            <person name="Nusbaum C."/>
            <person name="Birren B."/>
        </authorList>
    </citation>
    <scope>NUCLEOTIDE SEQUENCE [LARGE SCALE GENOMIC DNA]</scope>
    <source>
        <strain evidence="1 2">EC20</strain>
    </source>
</reference>
<dbReference type="EMBL" id="CP004856">
    <property type="protein sequence ID" value="AGJ01177.1"/>
    <property type="molecule type" value="Genomic_DNA"/>
</dbReference>
<dbReference type="AlphaFoldDB" id="M9T8A5"/>
<evidence type="ECO:0000313" key="2">
    <source>
        <dbReference type="Proteomes" id="UP000012675"/>
    </source>
</evidence>
<proteinExistence type="predicted"/>